<protein>
    <submittedName>
        <fullName evidence="7">Unannotated protein</fullName>
    </submittedName>
</protein>
<feature type="domain" description="TM2" evidence="6">
    <location>
        <begin position="17"/>
        <end position="65"/>
    </location>
</feature>
<dbReference type="GO" id="GO:0016020">
    <property type="term" value="C:membrane"/>
    <property type="evidence" value="ECO:0007669"/>
    <property type="project" value="UniProtKB-SubCell"/>
</dbReference>
<evidence type="ECO:0000259" key="6">
    <source>
        <dbReference type="Pfam" id="PF05154"/>
    </source>
</evidence>
<dbReference type="Pfam" id="PF05154">
    <property type="entry name" value="TM2"/>
    <property type="match status" value="1"/>
</dbReference>
<organism evidence="7">
    <name type="scientific">freshwater metagenome</name>
    <dbReference type="NCBI Taxonomy" id="449393"/>
    <lineage>
        <taxon>unclassified sequences</taxon>
        <taxon>metagenomes</taxon>
        <taxon>ecological metagenomes</taxon>
    </lineage>
</organism>
<gene>
    <name evidence="7" type="ORF">UFOPK3610_01713</name>
</gene>
<accession>A0A6J7I7N2</accession>
<dbReference type="InterPro" id="IPR050932">
    <property type="entry name" value="TM2D1-3-like"/>
</dbReference>
<comment type="subcellular location">
    <subcellularLocation>
        <location evidence="1">Membrane</location>
        <topology evidence="1">Multi-pass membrane protein</topology>
    </subcellularLocation>
</comment>
<keyword evidence="2 5" id="KW-0812">Transmembrane</keyword>
<evidence type="ECO:0000256" key="5">
    <source>
        <dbReference type="SAM" id="Phobius"/>
    </source>
</evidence>
<name>A0A6J7I7N2_9ZZZZ</name>
<evidence type="ECO:0000313" key="7">
    <source>
        <dbReference type="EMBL" id="CAB4926624.1"/>
    </source>
</evidence>
<evidence type="ECO:0000256" key="1">
    <source>
        <dbReference type="ARBA" id="ARBA00004141"/>
    </source>
</evidence>
<dbReference type="PANTHER" id="PTHR21016">
    <property type="entry name" value="BETA-AMYLOID BINDING PROTEIN-RELATED"/>
    <property type="match status" value="1"/>
</dbReference>
<keyword evidence="3 5" id="KW-1133">Transmembrane helix</keyword>
<keyword evidence="4 5" id="KW-0472">Membrane</keyword>
<dbReference type="EMBL" id="CAFBMR010000102">
    <property type="protein sequence ID" value="CAB4926624.1"/>
    <property type="molecule type" value="Genomic_DNA"/>
</dbReference>
<feature type="transmembrane region" description="Helical" evidence="5">
    <location>
        <begin position="46"/>
        <end position="69"/>
    </location>
</feature>
<dbReference type="PANTHER" id="PTHR21016:SF25">
    <property type="entry name" value="TM2 DOMAIN-CONTAINING PROTEIN DDB_G0277895-RELATED"/>
    <property type="match status" value="1"/>
</dbReference>
<evidence type="ECO:0000256" key="2">
    <source>
        <dbReference type="ARBA" id="ARBA00022692"/>
    </source>
</evidence>
<proteinExistence type="predicted"/>
<evidence type="ECO:0000256" key="4">
    <source>
        <dbReference type="ARBA" id="ARBA00023136"/>
    </source>
</evidence>
<feature type="transmembrane region" description="Helical" evidence="5">
    <location>
        <begin position="21"/>
        <end position="40"/>
    </location>
</feature>
<sequence>MSDSQPITVIVTDNVSPKSRLAATLLCFFLGFLGIHRFYAGKIGTGIIWLLTAGLLGIGVLVDFIIILVGSFRDKQGRVISNW</sequence>
<dbReference type="AlphaFoldDB" id="A0A6J7I7N2"/>
<reference evidence="7" key="1">
    <citation type="submission" date="2020-05" db="EMBL/GenBank/DDBJ databases">
        <authorList>
            <person name="Chiriac C."/>
            <person name="Salcher M."/>
            <person name="Ghai R."/>
            <person name="Kavagutti S V."/>
        </authorList>
    </citation>
    <scope>NUCLEOTIDE SEQUENCE</scope>
</reference>
<evidence type="ECO:0000256" key="3">
    <source>
        <dbReference type="ARBA" id="ARBA00022989"/>
    </source>
</evidence>
<dbReference type="InterPro" id="IPR007829">
    <property type="entry name" value="TM2"/>
</dbReference>